<protein>
    <submittedName>
        <fullName evidence="2">Uncharacterized protein</fullName>
    </submittedName>
</protein>
<feature type="compositionally biased region" description="Polar residues" evidence="1">
    <location>
        <begin position="366"/>
        <end position="387"/>
    </location>
</feature>
<gene>
    <name evidence="2" type="ORF">GSLYS_00006553001</name>
</gene>
<accession>A0AAV2HF88</accession>
<feature type="compositionally biased region" description="Basic and acidic residues" evidence="1">
    <location>
        <begin position="324"/>
        <end position="334"/>
    </location>
</feature>
<feature type="compositionally biased region" description="Polar residues" evidence="1">
    <location>
        <begin position="266"/>
        <end position="278"/>
    </location>
</feature>
<evidence type="ECO:0000256" key="1">
    <source>
        <dbReference type="SAM" id="MobiDB-lite"/>
    </source>
</evidence>
<feature type="compositionally biased region" description="Basic and acidic residues" evidence="1">
    <location>
        <begin position="93"/>
        <end position="109"/>
    </location>
</feature>
<dbReference type="EMBL" id="CAXITT010000117">
    <property type="protein sequence ID" value="CAL1532482.1"/>
    <property type="molecule type" value="Genomic_DNA"/>
</dbReference>
<feature type="compositionally biased region" description="Polar residues" evidence="1">
    <location>
        <begin position="68"/>
        <end position="80"/>
    </location>
</feature>
<reference evidence="2 3" key="1">
    <citation type="submission" date="2024-04" db="EMBL/GenBank/DDBJ databases">
        <authorList>
            <consortium name="Genoscope - CEA"/>
            <person name="William W."/>
        </authorList>
    </citation>
    <scope>NUCLEOTIDE SEQUENCE [LARGE SCALE GENOMIC DNA]</scope>
</reference>
<comment type="caution">
    <text evidence="2">The sequence shown here is derived from an EMBL/GenBank/DDBJ whole genome shotgun (WGS) entry which is preliminary data.</text>
</comment>
<feature type="compositionally biased region" description="Basic and acidic residues" evidence="1">
    <location>
        <begin position="1"/>
        <end position="21"/>
    </location>
</feature>
<organism evidence="2 3">
    <name type="scientific">Lymnaea stagnalis</name>
    <name type="common">Great pond snail</name>
    <name type="synonym">Helix stagnalis</name>
    <dbReference type="NCBI Taxonomy" id="6523"/>
    <lineage>
        <taxon>Eukaryota</taxon>
        <taxon>Metazoa</taxon>
        <taxon>Spiralia</taxon>
        <taxon>Lophotrochozoa</taxon>
        <taxon>Mollusca</taxon>
        <taxon>Gastropoda</taxon>
        <taxon>Heterobranchia</taxon>
        <taxon>Euthyneura</taxon>
        <taxon>Panpulmonata</taxon>
        <taxon>Hygrophila</taxon>
        <taxon>Lymnaeoidea</taxon>
        <taxon>Lymnaeidae</taxon>
        <taxon>Lymnaea</taxon>
    </lineage>
</organism>
<dbReference type="Proteomes" id="UP001497497">
    <property type="component" value="Unassembled WGS sequence"/>
</dbReference>
<feature type="region of interest" description="Disordered" evidence="1">
    <location>
        <begin position="352"/>
        <end position="387"/>
    </location>
</feature>
<name>A0AAV2HF88_LYMST</name>
<proteinExistence type="predicted"/>
<sequence length="387" mass="40598">MGRTEVKSCAKAPEKDRELASVDKSVQSGVVDAVVNSKKKGLDNSKSKIVSLPCQDLTNSNEKLCQSLQVSGEDSISSEPANRGHQEPGQQSQEKDCNPGGDAHARSAEAAETTPSIKHVDVMSASASMSSRHDNSVATEISMGDKAEGFVIAGESSDSPSNPTSPPRTPLPAPSGQQVPTAATVSPGSKYKESLQKVIETCKAKLGIDSIGSDVEDGAHLVNPEDEDGLIDDDDDDDDSIASDALLMDIAEEGDAVKLPSKPSAPANTLESTTTTPPHNVDGETLMTVSTDRTDDNLTTTKSLPCMGQNPAVGNEPVNTTLKKSSDLPERTSIPEKVLSVEGRSISVLGYDSQNSGEIMTHGSDKNNLPTDGKNPPSSNNYDKSKV</sequence>
<keyword evidence="3" id="KW-1185">Reference proteome</keyword>
<feature type="region of interest" description="Disordered" evidence="1">
    <location>
        <begin position="68"/>
        <end position="192"/>
    </location>
</feature>
<evidence type="ECO:0000313" key="2">
    <source>
        <dbReference type="EMBL" id="CAL1532482.1"/>
    </source>
</evidence>
<feature type="region of interest" description="Disordered" evidence="1">
    <location>
        <begin position="256"/>
        <end position="336"/>
    </location>
</feature>
<feature type="compositionally biased region" description="Polar residues" evidence="1">
    <location>
        <begin position="176"/>
        <end position="187"/>
    </location>
</feature>
<feature type="compositionally biased region" description="Acidic residues" evidence="1">
    <location>
        <begin position="224"/>
        <end position="241"/>
    </location>
</feature>
<evidence type="ECO:0000313" key="3">
    <source>
        <dbReference type="Proteomes" id="UP001497497"/>
    </source>
</evidence>
<feature type="compositionally biased region" description="Pro residues" evidence="1">
    <location>
        <begin position="163"/>
        <end position="173"/>
    </location>
</feature>
<feature type="region of interest" description="Disordered" evidence="1">
    <location>
        <begin position="214"/>
        <end position="242"/>
    </location>
</feature>
<feature type="compositionally biased region" description="Polar residues" evidence="1">
    <location>
        <begin position="287"/>
        <end position="303"/>
    </location>
</feature>
<feature type="non-terminal residue" evidence="2">
    <location>
        <position position="387"/>
    </location>
</feature>
<dbReference type="AlphaFoldDB" id="A0AAV2HF88"/>
<feature type="region of interest" description="Disordered" evidence="1">
    <location>
        <begin position="1"/>
        <end position="25"/>
    </location>
</feature>